<evidence type="ECO:0000256" key="5">
    <source>
        <dbReference type="ARBA" id="ARBA00023136"/>
    </source>
</evidence>
<evidence type="ECO:0000259" key="8">
    <source>
        <dbReference type="Pfam" id="PF04575"/>
    </source>
</evidence>
<proteinExistence type="inferred from homology"/>
<dbReference type="InterPro" id="IPR057556">
    <property type="entry name" value="TPR_Slam"/>
</dbReference>
<name>E4Z9X6_NEIL0</name>
<accession>E4Z9X6</accession>
<dbReference type="Gene3D" id="1.25.40.10">
    <property type="entry name" value="Tetratricopeptide repeat domain"/>
    <property type="match status" value="1"/>
</dbReference>
<evidence type="ECO:0000256" key="4">
    <source>
        <dbReference type="ARBA" id="ARBA00022729"/>
    </source>
</evidence>
<dbReference type="SUPFAM" id="SSF48452">
    <property type="entry name" value="TPR-like"/>
    <property type="match status" value="1"/>
</dbReference>
<evidence type="ECO:0000259" key="9">
    <source>
        <dbReference type="Pfam" id="PF24575"/>
    </source>
</evidence>
<organism evidence="10 11">
    <name type="scientific">Neisseria lactamica (strain 020-06)</name>
    <dbReference type="NCBI Taxonomy" id="489653"/>
    <lineage>
        <taxon>Bacteria</taxon>
        <taxon>Pseudomonadati</taxon>
        <taxon>Pseudomonadota</taxon>
        <taxon>Betaproteobacteria</taxon>
        <taxon>Neisseriales</taxon>
        <taxon>Neisseriaceae</taxon>
        <taxon>Neisseria</taxon>
    </lineage>
</organism>
<comment type="similarity">
    <text evidence="7">Belongs to the Slam family.</text>
</comment>
<dbReference type="eggNOG" id="COG0457">
    <property type="taxonomic scope" value="Bacteria"/>
</dbReference>
<evidence type="ECO:0000256" key="6">
    <source>
        <dbReference type="ARBA" id="ARBA00023237"/>
    </source>
</evidence>
<reference evidence="10 11" key="1">
    <citation type="journal article" date="2010" name="BMC Genomics">
        <title>Independent evolution of the core and accessory gene sets in the genus Neisseria: insights gained from the genome of Neisseria lactamica isolate 020-06.</title>
        <authorList>
            <person name="Bennett J.S."/>
            <person name="Bentley S.D."/>
            <person name="Vernikos G.S."/>
            <person name="Quail M.A."/>
            <person name="Cherevach I."/>
            <person name="White B."/>
            <person name="Parkhill J."/>
            <person name="Maiden M.C."/>
        </authorList>
    </citation>
    <scope>NUCLEOTIDE SEQUENCE [LARGE SCALE GENOMIC DNA]</scope>
    <source>
        <strain evidence="10 11">020-06</strain>
    </source>
</reference>
<dbReference type="EMBL" id="FN995097">
    <property type="protein sequence ID" value="CBN86321.1"/>
    <property type="molecule type" value="Genomic_DNA"/>
</dbReference>
<keyword evidence="2" id="KW-1134">Transmembrane beta strand</keyword>
<dbReference type="KEGG" id="nla:NLA_0770"/>
<gene>
    <name evidence="10" type="ordered locus">NLA_0770</name>
</gene>
<evidence type="ECO:0000256" key="2">
    <source>
        <dbReference type="ARBA" id="ARBA00022452"/>
    </source>
</evidence>
<dbReference type="Pfam" id="PF24575">
    <property type="entry name" value="TPR_Slam"/>
    <property type="match status" value="1"/>
</dbReference>
<evidence type="ECO:0000256" key="7">
    <source>
        <dbReference type="ARBA" id="ARBA00023609"/>
    </source>
</evidence>
<feature type="domain" description="Surface lipoprotein assembly modifier N-terminal TPR repeats region" evidence="9">
    <location>
        <begin position="93"/>
        <end position="180"/>
    </location>
</feature>
<dbReference type="Proteomes" id="UP000008723">
    <property type="component" value="Chromosome"/>
</dbReference>
<keyword evidence="5" id="KW-0472">Membrane</keyword>
<sequence>MALLGILFEFVMKLMKSKNIFFMGYLIASAVFAEDIGVPVEPINVGSRAAMPSEGESLALLPFAEDVPPVRDAMPSEVPKSAAGGDVRDDRIGMQINRALLARDWAALKRLLAQYAEQPQYDAVLYRYALGALYRSEMRQGEAADLYRELLSERPDLVYPRFDLGVMLFEDKQYREALVQLHRVEEALPPDMRQLAREYIRQVEAVQAWHPSFNMNYEQTDNVNNASPSRDIVLNGRKWTRSEDSLPKRANGIRYELGIDRMFNIAGNHFARLGISGSGVHYWNARDFSEQAFHAEGGYRYRNSRLEWGFRPFVEQNRLGNNRYTANMGIALDYSRRLNEKWRSNQSFQYGRKQYHNEYLAKRYNSKTISVSSTFGYYAMPAWQLYGGISGMFDNTVEKEQASRRYGVSLGTVKILDGGLGLKLGIGYTKRIFKAPATLIYNFTRRDDEYRMSAALWHKKLSWKGFTPQINFRYNKINSNMPAFYSRSGKEWFVSIEKTY</sequence>
<evidence type="ECO:0000313" key="10">
    <source>
        <dbReference type="EMBL" id="CBN86321.1"/>
    </source>
</evidence>
<dbReference type="GO" id="GO:0009279">
    <property type="term" value="C:cell outer membrane"/>
    <property type="evidence" value="ECO:0007669"/>
    <property type="project" value="UniProtKB-SubCell"/>
</dbReference>
<keyword evidence="4" id="KW-0732">Signal</keyword>
<protein>
    <submittedName>
        <fullName evidence="10">Uncharacterized protein</fullName>
    </submittedName>
</protein>
<evidence type="ECO:0000256" key="3">
    <source>
        <dbReference type="ARBA" id="ARBA00022692"/>
    </source>
</evidence>
<comment type="subcellular location">
    <subcellularLocation>
        <location evidence="1">Cell outer membrane</location>
        <topology evidence="1">Multi-pass membrane protein</topology>
    </subcellularLocation>
</comment>
<dbReference type="InterPro" id="IPR007655">
    <property type="entry name" value="Slam_C"/>
</dbReference>
<feature type="domain" description="Surface lipoprotein assembly modifier C-terminal" evidence="8">
    <location>
        <begin position="209"/>
        <end position="500"/>
    </location>
</feature>
<dbReference type="InterPro" id="IPR011990">
    <property type="entry name" value="TPR-like_helical_dom_sf"/>
</dbReference>
<dbReference type="Pfam" id="PF04575">
    <property type="entry name" value="SlipAM"/>
    <property type="match status" value="1"/>
</dbReference>
<dbReference type="HOGENOM" id="CLU_034927_0_0_4"/>
<evidence type="ECO:0000313" key="11">
    <source>
        <dbReference type="Proteomes" id="UP000008723"/>
    </source>
</evidence>
<evidence type="ECO:0000256" key="1">
    <source>
        <dbReference type="ARBA" id="ARBA00004571"/>
    </source>
</evidence>
<keyword evidence="3" id="KW-0812">Transmembrane</keyword>
<dbReference type="AlphaFoldDB" id="E4Z9X6"/>
<keyword evidence="6" id="KW-0998">Cell outer membrane</keyword>